<name>A0ABM1A057_APLCA</name>
<dbReference type="SUPFAM" id="SSF53098">
    <property type="entry name" value="Ribonuclease H-like"/>
    <property type="match status" value="1"/>
</dbReference>
<dbReference type="InterPro" id="IPR050951">
    <property type="entry name" value="Retrovirus_Pol_polyprotein"/>
</dbReference>
<dbReference type="GeneID" id="106011793"/>
<protein>
    <submittedName>
        <fullName evidence="4">Uncharacterized protein LOC106011793</fullName>
    </submittedName>
</protein>
<feature type="compositionally biased region" description="Pro residues" evidence="1">
    <location>
        <begin position="318"/>
        <end position="328"/>
    </location>
</feature>
<keyword evidence="3" id="KW-1185">Reference proteome</keyword>
<sequence>MCSRAVASFFWLGMTPAITEVRTRCQSCNRMAPSQPSAPPTPPIAPAYPFQCIAADYFHHRGHSYLVAVDRYSNWPIVEEASHELTSDGGPEFTSLATSTFLCNWAVHHRVSSVAFPQSNCRAEVGVKTVKRLIADNTGAQGSLNTDKFQRAMLQYRNTPDRDTHLSPTMCIFGRPIRDFIPIHPGKYQPHSTWRETILSREEALRNRHMLTAERLSEHTRILPPLVVGDCVRIQNQTGTHPTKWDKTGIVVEVRQFDQYVVRVDGSGRVTLRNRKFLRNYMPVVPRSPLTMIPGGTSPPQSVPQNIHTPEHTKPSVTSPPSPCPDLPQPAGVQDPPTHDPSMPTVPESGQELAPDPRPAVETVVPQPQAQATPRALRSLQPHNAPGIQEQDAPISVSTPPGVTRRSARLLARQSPKPIDSKS</sequence>
<organism evidence="3 4">
    <name type="scientific">Aplysia californica</name>
    <name type="common">California sea hare</name>
    <dbReference type="NCBI Taxonomy" id="6500"/>
    <lineage>
        <taxon>Eukaryota</taxon>
        <taxon>Metazoa</taxon>
        <taxon>Spiralia</taxon>
        <taxon>Lophotrochozoa</taxon>
        <taxon>Mollusca</taxon>
        <taxon>Gastropoda</taxon>
        <taxon>Heterobranchia</taxon>
        <taxon>Euthyneura</taxon>
        <taxon>Tectipleura</taxon>
        <taxon>Aplysiida</taxon>
        <taxon>Aplysioidea</taxon>
        <taxon>Aplysiidae</taxon>
        <taxon>Aplysia</taxon>
    </lineage>
</organism>
<proteinExistence type="predicted"/>
<accession>A0ABM1A057</accession>
<evidence type="ECO:0000313" key="3">
    <source>
        <dbReference type="Proteomes" id="UP000694888"/>
    </source>
</evidence>
<dbReference type="PANTHER" id="PTHR37984:SF7">
    <property type="entry name" value="INTEGRASE CATALYTIC DOMAIN-CONTAINING PROTEIN"/>
    <property type="match status" value="1"/>
</dbReference>
<dbReference type="InterPro" id="IPR036397">
    <property type="entry name" value="RNaseH_sf"/>
</dbReference>
<dbReference type="InterPro" id="IPR012337">
    <property type="entry name" value="RNaseH-like_sf"/>
</dbReference>
<feature type="region of interest" description="Disordered" evidence="1">
    <location>
        <begin position="286"/>
        <end position="423"/>
    </location>
</feature>
<reference evidence="4" key="1">
    <citation type="submission" date="2025-08" db="UniProtKB">
        <authorList>
            <consortium name="RefSeq"/>
        </authorList>
    </citation>
    <scope>IDENTIFICATION</scope>
</reference>
<gene>
    <name evidence="4" type="primary">LOC106011793</name>
</gene>
<evidence type="ECO:0000256" key="1">
    <source>
        <dbReference type="SAM" id="MobiDB-lite"/>
    </source>
</evidence>
<feature type="signal peptide" evidence="2">
    <location>
        <begin position="1"/>
        <end position="17"/>
    </location>
</feature>
<feature type="chain" id="PRO_5047360364" evidence="2">
    <location>
        <begin position="18"/>
        <end position="423"/>
    </location>
</feature>
<dbReference type="RefSeq" id="XP_012938135.1">
    <property type="nucleotide sequence ID" value="XM_013082681.1"/>
</dbReference>
<dbReference type="Proteomes" id="UP000694888">
    <property type="component" value="Unplaced"/>
</dbReference>
<keyword evidence="2" id="KW-0732">Signal</keyword>
<evidence type="ECO:0000313" key="4">
    <source>
        <dbReference type="RefSeq" id="XP_012938135.1"/>
    </source>
</evidence>
<dbReference type="PANTHER" id="PTHR37984">
    <property type="entry name" value="PROTEIN CBG26694"/>
    <property type="match status" value="1"/>
</dbReference>
<dbReference type="Gene3D" id="3.30.420.10">
    <property type="entry name" value="Ribonuclease H-like superfamily/Ribonuclease H"/>
    <property type="match status" value="1"/>
</dbReference>
<feature type="compositionally biased region" description="Polar residues" evidence="1">
    <location>
        <begin position="298"/>
        <end position="308"/>
    </location>
</feature>
<evidence type="ECO:0000256" key="2">
    <source>
        <dbReference type="SAM" id="SignalP"/>
    </source>
</evidence>